<dbReference type="Gene3D" id="3.30.110.170">
    <property type="entry name" value="Protein of unknown function (DUF541), domain 1"/>
    <property type="match status" value="1"/>
</dbReference>
<evidence type="ECO:0000313" key="2">
    <source>
        <dbReference type="EMBL" id="RKD86034.1"/>
    </source>
</evidence>
<feature type="signal peptide" evidence="1">
    <location>
        <begin position="1"/>
        <end position="19"/>
    </location>
</feature>
<keyword evidence="3" id="KW-1185">Reference proteome</keyword>
<dbReference type="EMBL" id="RAPN01000005">
    <property type="protein sequence ID" value="RKD86034.1"/>
    <property type="molecule type" value="Genomic_DNA"/>
</dbReference>
<evidence type="ECO:0008006" key="4">
    <source>
        <dbReference type="Google" id="ProtNLM"/>
    </source>
</evidence>
<organism evidence="2 3">
    <name type="scientific">Mangrovibacterium diazotrophicum</name>
    <dbReference type="NCBI Taxonomy" id="1261403"/>
    <lineage>
        <taxon>Bacteria</taxon>
        <taxon>Pseudomonadati</taxon>
        <taxon>Bacteroidota</taxon>
        <taxon>Bacteroidia</taxon>
        <taxon>Marinilabiliales</taxon>
        <taxon>Prolixibacteraceae</taxon>
        <taxon>Mangrovibacterium</taxon>
    </lineage>
</organism>
<dbReference type="RefSeq" id="WP_120275348.1">
    <property type="nucleotide sequence ID" value="NZ_RAPN01000005.1"/>
</dbReference>
<dbReference type="AlphaFoldDB" id="A0A419VV51"/>
<dbReference type="Pfam" id="PF04402">
    <property type="entry name" value="SIMPL"/>
    <property type="match status" value="1"/>
</dbReference>
<feature type="chain" id="PRO_5018985077" description="SIMPL domain-containing protein" evidence="1">
    <location>
        <begin position="20"/>
        <end position="235"/>
    </location>
</feature>
<proteinExistence type="predicted"/>
<sequence>MKKLLSILLLILSIGMVEAQESGKNFIDQNYIEVGGHAEKQVAPDLIYLKILLNEKEIKGKTLSEVEGEMYSKLEEIGIDVEKELVVRDFVSNFQFYLLRKTDILMSKEYQLLVHDAKTVGQVYLELGELGISNISIDKLDNSSIEKYRDEVKVEAIKAAKSKADALAQALGQETGRALYISDNGTNASFALTGAVAGVRVRGAKSTIYGSSAPPNIEFEKMELKYDLLVRFELK</sequence>
<reference evidence="2 3" key="1">
    <citation type="submission" date="2018-09" db="EMBL/GenBank/DDBJ databases">
        <title>Genomic Encyclopedia of Archaeal and Bacterial Type Strains, Phase II (KMG-II): from individual species to whole genera.</title>
        <authorList>
            <person name="Goeker M."/>
        </authorList>
    </citation>
    <scope>NUCLEOTIDE SEQUENCE [LARGE SCALE GENOMIC DNA]</scope>
    <source>
        <strain evidence="2 3">DSM 27148</strain>
    </source>
</reference>
<name>A0A419VV51_9BACT</name>
<protein>
    <recommendedName>
        <fullName evidence="4">SIMPL domain-containing protein</fullName>
    </recommendedName>
</protein>
<dbReference type="GO" id="GO:0006974">
    <property type="term" value="P:DNA damage response"/>
    <property type="evidence" value="ECO:0007669"/>
    <property type="project" value="TreeGrafter"/>
</dbReference>
<dbReference type="Proteomes" id="UP000283387">
    <property type="component" value="Unassembled WGS sequence"/>
</dbReference>
<gene>
    <name evidence="2" type="ORF">BC643_4350</name>
</gene>
<dbReference type="OrthoDB" id="1118849at2"/>
<evidence type="ECO:0000256" key="1">
    <source>
        <dbReference type="SAM" id="SignalP"/>
    </source>
</evidence>
<dbReference type="PANTHER" id="PTHR34387:SF1">
    <property type="entry name" value="PERIPLASMIC IMMUNOGENIC PROTEIN"/>
    <property type="match status" value="1"/>
</dbReference>
<dbReference type="PANTHER" id="PTHR34387">
    <property type="entry name" value="SLR1258 PROTEIN"/>
    <property type="match status" value="1"/>
</dbReference>
<dbReference type="InterPro" id="IPR007497">
    <property type="entry name" value="SIMPL/DUF541"/>
</dbReference>
<evidence type="ECO:0000313" key="3">
    <source>
        <dbReference type="Proteomes" id="UP000283387"/>
    </source>
</evidence>
<accession>A0A419VV51</accession>
<dbReference type="InterPro" id="IPR052022">
    <property type="entry name" value="26kDa_periplasmic_antigen"/>
</dbReference>
<keyword evidence="1" id="KW-0732">Signal</keyword>
<comment type="caution">
    <text evidence="2">The sequence shown here is derived from an EMBL/GenBank/DDBJ whole genome shotgun (WGS) entry which is preliminary data.</text>
</comment>